<keyword evidence="5" id="KW-0378">Hydrolase</keyword>
<dbReference type="PRINTS" id="PR00315">
    <property type="entry name" value="ELONGATNFCT"/>
</dbReference>
<dbReference type="Pfam" id="PF00009">
    <property type="entry name" value="GTP_EFTU"/>
    <property type="match status" value="1"/>
</dbReference>
<comment type="catalytic activity">
    <reaction evidence="9">
        <text>GTP + H2O = GDP + phosphate + H(+)</text>
        <dbReference type="Rhea" id="RHEA:19669"/>
        <dbReference type="ChEBI" id="CHEBI:15377"/>
        <dbReference type="ChEBI" id="CHEBI:15378"/>
        <dbReference type="ChEBI" id="CHEBI:37565"/>
        <dbReference type="ChEBI" id="CHEBI:43474"/>
        <dbReference type="ChEBI" id="CHEBI:58189"/>
    </reaction>
    <physiologicalReaction direction="left-to-right" evidence="9">
        <dbReference type="Rhea" id="RHEA:19670"/>
    </physiologicalReaction>
</comment>
<dbReference type="InterPro" id="IPR027417">
    <property type="entry name" value="P-loop_NTPase"/>
</dbReference>
<dbReference type="SUPFAM" id="SSF50447">
    <property type="entry name" value="Translation proteins"/>
    <property type="match status" value="1"/>
</dbReference>
<dbReference type="Gene3D" id="2.40.30.10">
    <property type="entry name" value="Translation factors"/>
    <property type="match status" value="2"/>
</dbReference>
<dbReference type="CDD" id="cd01883">
    <property type="entry name" value="EF1_alpha"/>
    <property type="match status" value="1"/>
</dbReference>
<dbReference type="AlphaFoldDB" id="A0A9P6WB69"/>
<comment type="similarity">
    <text evidence="2">Belongs to the TRAFAC class translation factor GTPase superfamily. Classic translation factor GTPase family. EF-Tu/EF-1A subfamily.</text>
</comment>
<evidence type="ECO:0000256" key="10">
    <source>
        <dbReference type="ARBA" id="ARBA00063537"/>
    </source>
</evidence>
<dbReference type="SUPFAM" id="SSF50465">
    <property type="entry name" value="EF-Tu/eEF-1alpha/eIF2-gamma C-terminal domain"/>
    <property type="match status" value="1"/>
</dbReference>
<dbReference type="Pfam" id="PF22594">
    <property type="entry name" value="GTP-eEF1A_C"/>
    <property type="match status" value="1"/>
</dbReference>
<organism evidence="14 15">
    <name type="scientific">Maudiozyma exigua</name>
    <name type="common">Yeast</name>
    <name type="synonym">Kazachstania exigua</name>
    <dbReference type="NCBI Taxonomy" id="34358"/>
    <lineage>
        <taxon>Eukaryota</taxon>
        <taxon>Fungi</taxon>
        <taxon>Dikarya</taxon>
        <taxon>Ascomycota</taxon>
        <taxon>Saccharomycotina</taxon>
        <taxon>Saccharomycetes</taxon>
        <taxon>Saccharomycetales</taxon>
        <taxon>Saccharomycetaceae</taxon>
        <taxon>Maudiozyma</taxon>
    </lineage>
</organism>
<evidence type="ECO:0000256" key="1">
    <source>
        <dbReference type="ARBA" id="ARBA00004496"/>
    </source>
</evidence>
<dbReference type="InterPro" id="IPR009001">
    <property type="entry name" value="Transl_elong_EF1A/Init_IF2_C"/>
</dbReference>
<dbReference type="PROSITE" id="PS51722">
    <property type="entry name" value="G_TR_2"/>
    <property type="match status" value="1"/>
</dbReference>
<evidence type="ECO:0000256" key="5">
    <source>
        <dbReference type="ARBA" id="ARBA00022801"/>
    </source>
</evidence>
<protein>
    <recommendedName>
        <fullName evidence="11">Elongation factor 1 alpha-like protein</fullName>
    </recommendedName>
</protein>
<evidence type="ECO:0000256" key="3">
    <source>
        <dbReference type="ARBA" id="ARBA00022490"/>
    </source>
</evidence>
<dbReference type="InterPro" id="IPR031157">
    <property type="entry name" value="G_TR_CS"/>
</dbReference>
<evidence type="ECO:0000256" key="12">
    <source>
        <dbReference type="SAM" id="MobiDB-lite"/>
    </source>
</evidence>
<feature type="compositionally biased region" description="Basic residues" evidence="12">
    <location>
        <begin position="146"/>
        <end position="156"/>
    </location>
</feature>
<proteinExistence type="inferred from homology"/>
<dbReference type="Gene3D" id="3.40.50.300">
    <property type="entry name" value="P-loop containing nucleotide triphosphate hydrolases"/>
    <property type="match status" value="1"/>
</dbReference>
<dbReference type="FunFam" id="2.40.30.10:FF:000070">
    <property type="entry name" value="Translation elongation factor EF-1 subunit"/>
    <property type="match status" value="1"/>
</dbReference>
<dbReference type="InterPro" id="IPR000795">
    <property type="entry name" value="T_Tr_GTP-bd_dom"/>
</dbReference>
<evidence type="ECO:0000256" key="9">
    <source>
        <dbReference type="ARBA" id="ARBA00049117"/>
    </source>
</evidence>
<keyword evidence="3" id="KW-0963">Cytoplasm</keyword>
<sequence length="607" mass="68063">MAYYSDQDDYNDDIPDFQDEAEFDDYLNDEEYDLINETFPNLKKKMTEENYIGWKNLDVKLALFDHDFDPEAAFVSLRKQFKKKKKVVAPPPAASLATTTTKKVTENLGKMNLKDGNSDWLDEDEENAEEDARRKAKKESEESVAKHYKKATVPKKPRNPIDIAKYLETSKPHLSFVVLGHVDAGKSTLMGRLLYDIGAVESGKIRKLKKESESIGKGSFHLAWVMDQTAEERERGVTVSICTSDFETEKSNFTIVDAPGHRDFVPNAIAGVSQADVAVLSIDCGTDAFESGFDLDGQTKEHTILAKSMDVNYIIVAMNKMDSVNWSQDRFNDIKNKLGAFFKDLGFYEDQIRWVPLSGFSGAGVYKSPYPTEQNWYNGPNLVSTLENVAQNVGLEAKKDVLDRPFLFSILELINSKKSDEAVVSGRVESGSIQPGEALTIYPSEQSVIVDKILSGRDKKQAQIATKGDFVTLKLRQAFPEDIRSGDLCASVDYEISASQTFKLQMLTFKMNRPLLPGTPIMLFRGVVEQPARITKLVSIVDKKDPNVIIKSKVRHLASNQAAVVEIELTEKKRQIPMLRFDAKKHLGRVVSRKDGRTIATGKVLDL</sequence>
<dbReference type="InterPro" id="IPR009000">
    <property type="entry name" value="Transl_B-barrel_sf"/>
</dbReference>
<dbReference type="EMBL" id="PUHR01000057">
    <property type="protein sequence ID" value="KAG0668805.1"/>
    <property type="molecule type" value="Genomic_DNA"/>
</dbReference>
<dbReference type="InterPro" id="IPR054696">
    <property type="entry name" value="GTP-eEF1A_C"/>
</dbReference>
<dbReference type="Proteomes" id="UP000750334">
    <property type="component" value="Unassembled WGS sequence"/>
</dbReference>
<dbReference type="CDD" id="cd04093">
    <property type="entry name" value="HBS1_C_III"/>
    <property type="match status" value="1"/>
</dbReference>
<evidence type="ECO:0000313" key="14">
    <source>
        <dbReference type="EMBL" id="KAG0668805.1"/>
    </source>
</evidence>
<feature type="compositionally biased region" description="Basic and acidic residues" evidence="12">
    <location>
        <begin position="130"/>
        <end position="145"/>
    </location>
</feature>
<evidence type="ECO:0000313" key="15">
    <source>
        <dbReference type="Proteomes" id="UP000750334"/>
    </source>
</evidence>
<accession>A0A9P6WB69</accession>
<dbReference type="GO" id="GO:0006412">
    <property type="term" value="P:translation"/>
    <property type="evidence" value="ECO:0007669"/>
    <property type="project" value="UniProtKB-KW"/>
</dbReference>
<evidence type="ECO:0000256" key="11">
    <source>
        <dbReference type="ARBA" id="ARBA00074866"/>
    </source>
</evidence>
<dbReference type="GO" id="GO:0005525">
    <property type="term" value="F:GTP binding"/>
    <property type="evidence" value="ECO:0007669"/>
    <property type="project" value="UniProtKB-KW"/>
</dbReference>
<keyword evidence="7" id="KW-0648">Protein biosynthesis</keyword>
<evidence type="ECO:0000256" key="4">
    <source>
        <dbReference type="ARBA" id="ARBA00022741"/>
    </source>
</evidence>
<dbReference type="PROSITE" id="PS00301">
    <property type="entry name" value="G_TR_1"/>
    <property type="match status" value="1"/>
</dbReference>
<dbReference type="GO" id="GO:0006417">
    <property type="term" value="P:regulation of translation"/>
    <property type="evidence" value="ECO:0007669"/>
    <property type="project" value="UniProtKB-KW"/>
</dbReference>
<dbReference type="PANTHER" id="PTHR23115">
    <property type="entry name" value="TRANSLATION FACTOR"/>
    <property type="match status" value="1"/>
</dbReference>
<feature type="compositionally biased region" description="Acidic residues" evidence="12">
    <location>
        <begin position="120"/>
        <end position="129"/>
    </location>
</feature>
<dbReference type="FunFam" id="3.40.50.300:FF:000204">
    <property type="entry name" value="Translation elongation factor Tu"/>
    <property type="match status" value="1"/>
</dbReference>
<dbReference type="OrthoDB" id="342024at2759"/>
<dbReference type="GO" id="GO:1990533">
    <property type="term" value="C:Dom34-Hbs1 complex"/>
    <property type="evidence" value="ECO:0007669"/>
    <property type="project" value="UniProtKB-ARBA"/>
</dbReference>
<keyword evidence="8" id="KW-0342">GTP-binding</keyword>
<dbReference type="SUPFAM" id="SSF52540">
    <property type="entry name" value="P-loop containing nucleoside triphosphate hydrolases"/>
    <property type="match status" value="1"/>
</dbReference>
<dbReference type="GO" id="GO:0003924">
    <property type="term" value="F:GTPase activity"/>
    <property type="evidence" value="ECO:0007669"/>
    <property type="project" value="InterPro"/>
</dbReference>
<dbReference type="InterPro" id="IPR050100">
    <property type="entry name" value="TRAFAC_GTPase_members"/>
</dbReference>
<name>A0A9P6WB69_MAUEX</name>
<dbReference type="InterPro" id="IPR015033">
    <property type="entry name" value="HBS1-like_N"/>
</dbReference>
<evidence type="ECO:0000256" key="7">
    <source>
        <dbReference type="ARBA" id="ARBA00022917"/>
    </source>
</evidence>
<feature type="domain" description="Tr-type G" evidence="13">
    <location>
        <begin position="171"/>
        <end position="396"/>
    </location>
</feature>
<comment type="subcellular location">
    <subcellularLocation>
        <location evidence="1">Cytoplasm</location>
    </subcellularLocation>
</comment>
<evidence type="ECO:0000259" key="13">
    <source>
        <dbReference type="PROSITE" id="PS51722"/>
    </source>
</evidence>
<gene>
    <name evidence="14" type="primary">HBS1_1</name>
    <name evidence="14" type="ORF">C6P45_004345</name>
</gene>
<evidence type="ECO:0000256" key="8">
    <source>
        <dbReference type="ARBA" id="ARBA00023134"/>
    </source>
</evidence>
<evidence type="ECO:0000256" key="6">
    <source>
        <dbReference type="ARBA" id="ARBA00022845"/>
    </source>
</evidence>
<comment type="subunit">
    <text evidence="10">Component of the Dom34-Hbs1 complex, also named Pelota-HBS1L complex, composed of dom34 and hbs1.</text>
</comment>
<dbReference type="Pfam" id="PF08938">
    <property type="entry name" value="HBS1_N"/>
    <property type="match status" value="1"/>
</dbReference>
<feature type="region of interest" description="Disordered" evidence="12">
    <location>
        <begin position="114"/>
        <end position="156"/>
    </location>
</feature>
<keyword evidence="4" id="KW-0547">Nucleotide-binding</keyword>
<keyword evidence="15" id="KW-1185">Reference proteome</keyword>
<comment type="caution">
    <text evidence="14">The sequence shown here is derived from an EMBL/GenBank/DDBJ whole genome shotgun (WGS) entry which is preliminary data.</text>
</comment>
<reference evidence="14 15" key="1">
    <citation type="submission" date="2020-11" db="EMBL/GenBank/DDBJ databases">
        <title>Kefir isolates.</title>
        <authorList>
            <person name="Marcisauskas S."/>
            <person name="Kim Y."/>
            <person name="Blasche S."/>
        </authorList>
    </citation>
    <scope>NUCLEOTIDE SEQUENCE [LARGE SCALE GENOMIC DNA]</scope>
    <source>
        <strain evidence="14 15">OG2</strain>
    </source>
</reference>
<evidence type="ECO:0000256" key="2">
    <source>
        <dbReference type="ARBA" id="ARBA00007249"/>
    </source>
</evidence>
<keyword evidence="6" id="KW-0810">Translation regulation</keyword>
<dbReference type="GO" id="GO:0005737">
    <property type="term" value="C:cytoplasm"/>
    <property type="evidence" value="ECO:0007669"/>
    <property type="project" value="UniProtKB-SubCell"/>
</dbReference>